<organism evidence="3 4">
    <name type="scientific">Knipowitschia caucasica</name>
    <name type="common">Caucasian dwarf goby</name>
    <name type="synonym">Pomatoschistus caucasicus</name>
    <dbReference type="NCBI Taxonomy" id="637954"/>
    <lineage>
        <taxon>Eukaryota</taxon>
        <taxon>Metazoa</taxon>
        <taxon>Chordata</taxon>
        <taxon>Craniata</taxon>
        <taxon>Vertebrata</taxon>
        <taxon>Euteleostomi</taxon>
        <taxon>Actinopterygii</taxon>
        <taxon>Neopterygii</taxon>
        <taxon>Teleostei</taxon>
        <taxon>Neoteleostei</taxon>
        <taxon>Acanthomorphata</taxon>
        <taxon>Gobiaria</taxon>
        <taxon>Gobiiformes</taxon>
        <taxon>Gobioidei</taxon>
        <taxon>Gobiidae</taxon>
        <taxon>Gobiinae</taxon>
        <taxon>Knipowitschia</taxon>
    </lineage>
</organism>
<dbReference type="Gene3D" id="1.10.533.10">
    <property type="entry name" value="Death Domain, Fas"/>
    <property type="match status" value="1"/>
</dbReference>
<dbReference type="EMBL" id="OZ035833">
    <property type="protein sequence ID" value="CAL1574155.1"/>
    <property type="molecule type" value="Genomic_DNA"/>
</dbReference>
<reference evidence="3 4" key="1">
    <citation type="submission" date="2024-04" db="EMBL/GenBank/DDBJ databases">
        <authorList>
            <person name="Waldvogel A.-M."/>
            <person name="Schoenle A."/>
        </authorList>
    </citation>
    <scope>NUCLEOTIDE SEQUENCE [LARGE SCALE GENOMIC DNA]</scope>
</reference>
<feature type="coiled-coil region" evidence="1">
    <location>
        <begin position="629"/>
        <end position="663"/>
    </location>
</feature>
<feature type="domain" description="CARD" evidence="2">
    <location>
        <begin position="16"/>
        <end position="94"/>
    </location>
</feature>
<feature type="coiled-coil region" evidence="1">
    <location>
        <begin position="395"/>
        <end position="468"/>
    </location>
</feature>
<dbReference type="InterPro" id="IPR001315">
    <property type="entry name" value="CARD"/>
</dbReference>
<feature type="coiled-coil region" evidence="1">
    <location>
        <begin position="688"/>
        <end position="725"/>
    </location>
</feature>
<evidence type="ECO:0000256" key="1">
    <source>
        <dbReference type="SAM" id="Coils"/>
    </source>
</evidence>
<evidence type="ECO:0000313" key="4">
    <source>
        <dbReference type="Proteomes" id="UP001497482"/>
    </source>
</evidence>
<proteinExistence type="predicted"/>
<dbReference type="Proteomes" id="UP001497482">
    <property type="component" value="Chromosome 11"/>
</dbReference>
<keyword evidence="4" id="KW-1185">Reference proteome</keyword>
<dbReference type="GO" id="GO:0042981">
    <property type="term" value="P:regulation of apoptotic process"/>
    <property type="evidence" value="ECO:0007669"/>
    <property type="project" value="InterPro"/>
</dbReference>
<evidence type="ECO:0000313" key="3">
    <source>
        <dbReference type="EMBL" id="CAL1574155.1"/>
    </source>
</evidence>
<name>A0AAV2JEL1_KNICA</name>
<sequence length="1066" mass="126485">MSESGPENVVSLLDFREEILAQAEQPDALIEAWMCQEVLSEEDRAAITAAVTSTDQMRALFHTVDKGSPQTKHRFYLLLKEKEPVIVTQLEQRCHKNKVREVEATSAEAELRKTHLVKTMRMSRRQEAELMRLQKEMEQDANSHVKWSNFQLWRKARDLDRRLERAVRERDELDVQKIKVSRQREELRCRMEDFVGQMVSAGRVKDGMEVTMGELGSTREEMQCTQKEARQNQEQVKRYVELLKNLKLKVNSWIEKENPKRALVKDYVQQNADATQGNVIEHEEYRKCLQVQREMHEETMSLHYDNETEMNEQQIKAIEAQIAQLLNEEETVRGQIMSDMGNMQKLDDKKRMTKKDMQEKEALKVELAVQRRESELAFRKAARKQAELQNIWNQIREEKDLLRRESNKKKRELEQRLERTLRERDELEMAKLRVQRQRDELSGEVEALRREKQAIQNQLALIQQHEERERRAEMGNAVYVKEFVHYFQNVIKNLDKGLERISMEITEVLKGQVEVLCKNLERKCQEIETGKSQINQEKQQLQQIRSELFLRRQVDGQKNTEEDYVAQTGRHLDSAREDIRKQNNGTLDMDRLKLQNNQEQMDTELKTRQGQLNTLRKQLRGFQQKMTTLQACTENMDTMQQQVSALSQDRAEIGNSAQRLERQWDSIEKELFLIIGQKEQLVLERQPMDTLRLQRLNLDKEKDQMDQEKGKMQEMRTHVQETERHQMEGISQEIETAKSVINDKNLQLQANRSMLQSEAGKLQIRKMEVEKHNEEEELDKEKEQVNSLMKDLDRRREEADTTLRFINEEKHQLEDNRRKSNIEREQLKVLMKEVNKKRKESEATMRLIKVEKEKLYQLRMDQTMKTQKLERQQAALKEQEEEAQSAREQAEIIYKDLDAAWKEIGEQRQQLSLKNNHLDIDRQKLQQRQEQMDTELKARQRQIQTVKNQLRGLLQQKMTTLQVRIHDMDALKRQVTALSSNRGKGSDCTQLLARCRDNIGETLSFLSRQNQQLALEQQRVDKLRSEMNQTCSNKQSQKSWIEKNALCFMTPLIKELRRRLLLKINL</sequence>
<dbReference type="SUPFAM" id="SSF47986">
    <property type="entry name" value="DEATH domain"/>
    <property type="match status" value="1"/>
</dbReference>
<feature type="coiled-coil region" evidence="1">
    <location>
        <begin position="308"/>
        <end position="363"/>
    </location>
</feature>
<feature type="coiled-coil region" evidence="1">
    <location>
        <begin position="116"/>
        <end position="176"/>
    </location>
</feature>
<feature type="coiled-coil region" evidence="1">
    <location>
        <begin position="517"/>
        <end position="547"/>
    </location>
</feature>
<keyword evidence="1" id="KW-0175">Coiled coil</keyword>
<dbReference type="AlphaFoldDB" id="A0AAV2JEL1"/>
<gene>
    <name evidence="3" type="ORF">KC01_LOCUS5910</name>
</gene>
<dbReference type="PROSITE" id="PS50209">
    <property type="entry name" value="CARD"/>
    <property type="match status" value="1"/>
</dbReference>
<feature type="coiled-coil region" evidence="1">
    <location>
        <begin position="764"/>
        <end position="956"/>
    </location>
</feature>
<evidence type="ECO:0000259" key="2">
    <source>
        <dbReference type="PROSITE" id="PS50209"/>
    </source>
</evidence>
<protein>
    <recommendedName>
        <fullName evidence="2">CARD domain-containing protein</fullName>
    </recommendedName>
</protein>
<dbReference type="InterPro" id="IPR011029">
    <property type="entry name" value="DEATH-like_dom_sf"/>
</dbReference>
<accession>A0AAV2JEL1</accession>